<sequence>MWVILPGLALTPTDFAPLANLLPGRVKTLDAWALPLTSGARRLRAGLGADATEPLDLVGHSLGGLAALEWALVDDAVASLTLLDPTSPHEGGGASVGGDRAGRGKTPRSVSRNATTNLATATLAPFGPAGRYLAMRALAGADRLSCAERRQRFGTAPGLGAILDQLRALPALQQRVATLLAAPDAARRLPLTLHVIARPRAALLSGEFLREQHDLAAWIGRQPIELAGWNHLFPVAHPAEVAELITTFRQA</sequence>
<evidence type="ECO:0000313" key="1">
    <source>
        <dbReference type="EMBL" id="QOR45364.1"/>
    </source>
</evidence>
<name>A0A7M1QV28_9ACTO</name>
<dbReference type="Pfam" id="PF12697">
    <property type="entry name" value="Abhydrolase_6"/>
    <property type="match status" value="1"/>
</dbReference>
<protein>
    <submittedName>
        <fullName evidence="1">Alpha/beta hydrolase</fullName>
    </submittedName>
</protein>
<dbReference type="EMBL" id="CP063213">
    <property type="protein sequence ID" value="QOR45364.1"/>
    <property type="molecule type" value="Genomic_DNA"/>
</dbReference>
<accession>A0A7M1QV28</accession>
<accession>A0A8A5UF10</accession>
<reference evidence="1 2" key="1">
    <citation type="submission" date="2020-10" db="EMBL/GenBank/DDBJ databases">
        <title>Trueperella pecoris sp. nov. isolated from bovine and porcine specimens.</title>
        <authorList>
            <person name="Schoenecker L."/>
            <person name="Schnydrig P."/>
            <person name="Brodard I."/>
            <person name="Thomann A."/>
            <person name="Hemphill A."/>
            <person name="Rodriguez-Campos S."/>
            <person name="Perreten V."/>
            <person name="Jores J."/>
            <person name="Kittl S."/>
        </authorList>
    </citation>
    <scope>NUCLEOTIDE SEQUENCE [LARGE SCALE GENOMIC DNA]</scope>
    <source>
        <strain evidence="1 2">15A0121</strain>
    </source>
</reference>
<proteinExistence type="predicted"/>
<organism evidence="1 2">
    <name type="scientific">Trueperella pecoris</name>
    <dbReference type="NCBI Taxonomy" id="2733571"/>
    <lineage>
        <taxon>Bacteria</taxon>
        <taxon>Bacillati</taxon>
        <taxon>Actinomycetota</taxon>
        <taxon>Actinomycetes</taxon>
        <taxon>Actinomycetales</taxon>
        <taxon>Actinomycetaceae</taxon>
        <taxon>Trueperella</taxon>
    </lineage>
</organism>
<keyword evidence="2" id="KW-1185">Reference proteome</keyword>
<dbReference type="AlphaFoldDB" id="A0A7M1QV28"/>
<evidence type="ECO:0000313" key="2">
    <source>
        <dbReference type="Proteomes" id="UP000595053"/>
    </source>
</evidence>
<dbReference type="Gene3D" id="3.40.50.1820">
    <property type="entry name" value="alpha/beta hydrolase"/>
    <property type="match status" value="1"/>
</dbReference>
<gene>
    <name evidence="1" type="ORF">INS88_08885</name>
</gene>
<dbReference type="InterPro" id="IPR029058">
    <property type="entry name" value="AB_hydrolase_fold"/>
</dbReference>
<dbReference type="SUPFAM" id="SSF53474">
    <property type="entry name" value="alpha/beta-Hydrolases"/>
    <property type="match status" value="1"/>
</dbReference>
<dbReference type="RefSeq" id="WP_193326895.1">
    <property type="nucleotide sequence ID" value="NZ_CP053291.1"/>
</dbReference>
<keyword evidence="1" id="KW-0378">Hydrolase</keyword>
<dbReference type="InterPro" id="IPR000073">
    <property type="entry name" value="AB_hydrolase_1"/>
</dbReference>
<dbReference type="Proteomes" id="UP000595053">
    <property type="component" value="Chromosome"/>
</dbReference>
<dbReference type="GO" id="GO:0016787">
    <property type="term" value="F:hydrolase activity"/>
    <property type="evidence" value="ECO:0007669"/>
    <property type="project" value="UniProtKB-KW"/>
</dbReference>